<feature type="region of interest" description="Disordered" evidence="1">
    <location>
        <begin position="88"/>
        <end position="145"/>
    </location>
</feature>
<organism evidence="2 3">
    <name type="scientific">Hypholoma sublateritium (strain FD-334 SS-4)</name>
    <dbReference type="NCBI Taxonomy" id="945553"/>
    <lineage>
        <taxon>Eukaryota</taxon>
        <taxon>Fungi</taxon>
        <taxon>Dikarya</taxon>
        <taxon>Basidiomycota</taxon>
        <taxon>Agaricomycotina</taxon>
        <taxon>Agaricomycetes</taxon>
        <taxon>Agaricomycetidae</taxon>
        <taxon>Agaricales</taxon>
        <taxon>Agaricineae</taxon>
        <taxon>Strophariaceae</taxon>
        <taxon>Hypholoma</taxon>
    </lineage>
</organism>
<keyword evidence="3" id="KW-1185">Reference proteome</keyword>
<dbReference type="Proteomes" id="UP000054270">
    <property type="component" value="Unassembled WGS sequence"/>
</dbReference>
<sequence>MACPPSPVCYRTRTRHTTRALQYTYMHIPPSMPAAARRRSRTRPHRSTTHVNAALIPVHGVPSLCGLLAFHRNSCALRVHAPAHTAITHEPSTRPSHDMISTNDHAHRRLRRRPSAGTPPALRRPVPAGRQSTTCLLSSRYSTPV</sequence>
<feature type="compositionally biased region" description="Polar residues" evidence="1">
    <location>
        <begin position="130"/>
        <end position="145"/>
    </location>
</feature>
<name>A0A0D2L0X2_HYPSF</name>
<dbReference type="AlphaFoldDB" id="A0A0D2L0X2"/>
<evidence type="ECO:0000313" key="3">
    <source>
        <dbReference type="Proteomes" id="UP000054270"/>
    </source>
</evidence>
<dbReference type="EMBL" id="KN817568">
    <property type="protein sequence ID" value="KJA20307.1"/>
    <property type="molecule type" value="Genomic_DNA"/>
</dbReference>
<evidence type="ECO:0000313" key="2">
    <source>
        <dbReference type="EMBL" id="KJA20307.1"/>
    </source>
</evidence>
<reference evidence="3" key="1">
    <citation type="submission" date="2014-04" db="EMBL/GenBank/DDBJ databases">
        <title>Evolutionary Origins and Diversification of the Mycorrhizal Mutualists.</title>
        <authorList>
            <consortium name="DOE Joint Genome Institute"/>
            <consortium name="Mycorrhizal Genomics Consortium"/>
            <person name="Kohler A."/>
            <person name="Kuo A."/>
            <person name="Nagy L.G."/>
            <person name="Floudas D."/>
            <person name="Copeland A."/>
            <person name="Barry K.W."/>
            <person name="Cichocki N."/>
            <person name="Veneault-Fourrey C."/>
            <person name="LaButti K."/>
            <person name="Lindquist E.A."/>
            <person name="Lipzen A."/>
            <person name="Lundell T."/>
            <person name="Morin E."/>
            <person name="Murat C."/>
            <person name="Riley R."/>
            <person name="Ohm R."/>
            <person name="Sun H."/>
            <person name="Tunlid A."/>
            <person name="Henrissat B."/>
            <person name="Grigoriev I.V."/>
            <person name="Hibbett D.S."/>
            <person name="Martin F."/>
        </authorList>
    </citation>
    <scope>NUCLEOTIDE SEQUENCE [LARGE SCALE GENOMIC DNA]</scope>
    <source>
        <strain evidence="3">FD-334 SS-4</strain>
    </source>
</reference>
<protein>
    <submittedName>
        <fullName evidence="2">Uncharacterized protein</fullName>
    </submittedName>
</protein>
<accession>A0A0D2L0X2</accession>
<gene>
    <name evidence="2" type="ORF">HYPSUDRAFT_43210</name>
</gene>
<evidence type="ECO:0000256" key="1">
    <source>
        <dbReference type="SAM" id="MobiDB-lite"/>
    </source>
</evidence>
<proteinExistence type="predicted"/>